<name>A0A4P6MTL0_9MICO</name>
<dbReference type="AlphaFoldDB" id="A0A4P6MTL0"/>
<sequence>MNQPAALEGSTLFTDRSVVITGGGSGIGRATSVLLARRGARVVVADVDEAAARTTVDTITAGGGEAVAIRCDVSDPTDVQAMVDLAVSTYGSLDMAVNNAGIAHAPSDLHELAVEDFDRVIAVDLRGTFLCLRAEIAAMLTTGGGPIVNMASNAGTKNAPGMAGYTAAKHGVVGLTKNVALQYARRNIRVNAVCPGTVLTEGLAAYGADMQAHWSEMVPTGKLGTPEQVAEVVSFLLSDASAMMTGAMVLTDGGLMYA</sequence>
<organism evidence="5 6">
    <name type="scientific">Janibacter limosus</name>
    <dbReference type="NCBI Taxonomy" id="53458"/>
    <lineage>
        <taxon>Bacteria</taxon>
        <taxon>Bacillati</taxon>
        <taxon>Actinomycetota</taxon>
        <taxon>Actinomycetes</taxon>
        <taxon>Micrococcales</taxon>
        <taxon>Intrasporangiaceae</taxon>
        <taxon>Janibacter</taxon>
    </lineage>
</organism>
<reference evidence="5 6" key="1">
    <citation type="submission" date="2019-02" db="EMBL/GenBank/DDBJ databases">
        <title>Genomic data mining of an Antarctic deep-sea actinobacterium, Janibacterlimosus P3-3-X1.</title>
        <authorList>
            <person name="Liao L."/>
            <person name="Chen B."/>
        </authorList>
    </citation>
    <scope>NUCLEOTIDE SEQUENCE [LARGE SCALE GENOMIC DNA]</scope>
    <source>
        <strain evidence="5 6">P3-3-X1</strain>
    </source>
</reference>
<protein>
    <submittedName>
        <fullName evidence="5">SDR family oxidoreductase</fullName>
    </submittedName>
</protein>
<dbReference type="PANTHER" id="PTHR24321">
    <property type="entry name" value="DEHYDROGENASES, SHORT CHAIN"/>
    <property type="match status" value="1"/>
</dbReference>
<dbReference type="Proteomes" id="UP000290408">
    <property type="component" value="Chromosome"/>
</dbReference>
<dbReference type="EMBL" id="CP036164">
    <property type="protein sequence ID" value="QBF47111.1"/>
    <property type="molecule type" value="Genomic_DNA"/>
</dbReference>
<dbReference type="GO" id="GO:0016491">
    <property type="term" value="F:oxidoreductase activity"/>
    <property type="evidence" value="ECO:0007669"/>
    <property type="project" value="UniProtKB-KW"/>
</dbReference>
<dbReference type="InterPro" id="IPR036291">
    <property type="entry name" value="NAD(P)-bd_dom_sf"/>
</dbReference>
<gene>
    <name evidence="5" type="ORF">EXU32_13160</name>
</gene>
<dbReference type="Pfam" id="PF13561">
    <property type="entry name" value="adh_short_C2"/>
    <property type="match status" value="1"/>
</dbReference>
<dbReference type="KEGG" id="jli:EXU32_13160"/>
<dbReference type="FunFam" id="3.40.50.720:FF:000084">
    <property type="entry name" value="Short-chain dehydrogenase reductase"/>
    <property type="match status" value="1"/>
</dbReference>
<dbReference type="OrthoDB" id="286404at2"/>
<dbReference type="InterPro" id="IPR057326">
    <property type="entry name" value="KR_dom"/>
</dbReference>
<feature type="domain" description="Ketoreductase" evidence="4">
    <location>
        <begin position="16"/>
        <end position="206"/>
    </location>
</feature>
<dbReference type="Gene3D" id="3.40.50.720">
    <property type="entry name" value="NAD(P)-binding Rossmann-like Domain"/>
    <property type="match status" value="1"/>
</dbReference>
<evidence type="ECO:0000256" key="3">
    <source>
        <dbReference type="ARBA" id="ARBA00023027"/>
    </source>
</evidence>
<dbReference type="PRINTS" id="PR00081">
    <property type="entry name" value="GDHRDH"/>
</dbReference>
<dbReference type="SUPFAM" id="SSF51735">
    <property type="entry name" value="NAD(P)-binding Rossmann-fold domains"/>
    <property type="match status" value="1"/>
</dbReference>
<keyword evidence="2" id="KW-0560">Oxidoreductase</keyword>
<dbReference type="PROSITE" id="PS00061">
    <property type="entry name" value="ADH_SHORT"/>
    <property type="match status" value="1"/>
</dbReference>
<dbReference type="InterPro" id="IPR002347">
    <property type="entry name" value="SDR_fam"/>
</dbReference>
<dbReference type="PRINTS" id="PR00080">
    <property type="entry name" value="SDRFAMILY"/>
</dbReference>
<comment type="similarity">
    <text evidence="1">Belongs to the short-chain dehydrogenases/reductases (SDR) family.</text>
</comment>
<dbReference type="NCBIfam" id="NF005559">
    <property type="entry name" value="PRK07231.1"/>
    <property type="match status" value="1"/>
</dbReference>
<dbReference type="PANTHER" id="PTHR24321:SF8">
    <property type="entry name" value="ESTRADIOL 17-BETA-DEHYDROGENASE 8-RELATED"/>
    <property type="match status" value="1"/>
</dbReference>
<dbReference type="InterPro" id="IPR020904">
    <property type="entry name" value="Sc_DH/Rdtase_CS"/>
</dbReference>
<evidence type="ECO:0000256" key="2">
    <source>
        <dbReference type="ARBA" id="ARBA00023002"/>
    </source>
</evidence>
<evidence type="ECO:0000259" key="4">
    <source>
        <dbReference type="SMART" id="SM00822"/>
    </source>
</evidence>
<accession>A0A4P6MTL0</accession>
<proteinExistence type="inferred from homology"/>
<keyword evidence="3" id="KW-0520">NAD</keyword>
<evidence type="ECO:0000313" key="5">
    <source>
        <dbReference type="EMBL" id="QBF47111.1"/>
    </source>
</evidence>
<evidence type="ECO:0000256" key="1">
    <source>
        <dbReference type="ARBA" id="ARBA00006484"/>
    </source>
</evidence>
<keyword evidence="6" id="KW-1185">Reference proteome</keyword>
<evidence type="ECO:0000313" key="6">
    <source>
        <dbReference type="Proteomes" id="UP000290408"/>
    </source>
</evidence>
<dbReference type="RefSeq" id="WP_130630310.1">
    <property type="nucleotide sequence ID" value="NZ_CP036164.1"/>
</dbReference>
<dbReference type="SMART" id="SM00822">
    <property type="entry name" value="PKS_KR"/>
    <property type="match status" value="1"/>
</dbReference>
<dbReference type="CDD" id="cd05233">
    <property type="entry name" value="SDR_c"/>
    <property type="match status" value="1"/>
</dbReference>